<dbReference type="InterPro" id="IPR007848">
    <property type="entry name" value="Small_mtfrase_dom"/>
</dbReference>
<dbReference type="Pfam" id="PF07136">
    <property type="entry name" value="DUF1385"/>
    <property type="match status" value="1"/>
</dbReference>
<comment type="caution">
    <text evidence="8">The sequence shown here is derived from an EMBL/GenBank/DDBJ whole genome shotgun (WGS) entry which is preliminary data.</text>
</comment>
<dbReference type="PANTHER" id="PTHR42867:SF1">
    <property type="entry name" value="MEMBRANE PROTEIN-RELATED"/>
    <property type="match status" value="1"/>
</dbReference>
<dbReference type="EMBL" id="LTAY01000026">
    <property type="protein sequence ID" value="OPX49035.1"/>
    <property type="molecule type" value="Genomic_DNA"/>
</dbReference>
<dbReference type="NCBIfam" id="TIGR03534">
    <property type="entry name" value="RF_mod_PrmC"/>
    <property type="match status" value="1"/>
</dbReference>
<dbReference type="InterPro" id="IPR004556">
    <property type="entry name" value="HemK-like"/>
</dbReference>
<evidence type="ECO:0000313" key="9">
    <source>
        <dbReference type="Proteomes" id="UP000191448"/>
    </source>
</evidence>
<keyword evidence="3 4" id="KW-0949">S-adenosyl-L-methionine</keyword>
<dbReference type="InterPro" id="IPR002052">
    <property type="entry name" value="DNA_methylase_N6_adenine_CS"/>
</dbReference>
<keyword evidence="2 4" id="KW-0808">Transferase</keyword>
<dbReference type="Gene3D" id="3.40.50.150">
    <property type="entry name" value="Vaccinia Virus protein VP39"/>
    <property type="match status" value="1"/>
</dbReference>
<feature type="transmembrane region" description="Helical" evidence="5">
    <location>
        <begin position="103"/>
        <end position="127"/>
    </location>
</feature>
<dbReference type="RefSeq" id="WP_080022090.1">
    <property type="nucleotide sequence ID" value="NZ_LTAY01000026.1"/>
</dbReference>
<evidence type="ECO:0000313" key="8">
    <source>
        <dbReference type="EMBL" id="OPX49035.1"/>
    </source>
</evidence>
<dbReference type="AlphaFoldDB" id="A0A1V4SWW2"/>
<dbReference type="PANTHER" id="PTHR42867">
    <property type="entry name" value="MEMBRANE PROTEIN-RELATED"/>
    <property type="match status" value="1"/>
</dbReference>
<evidence type="ECO:0000256" key="4">
    <source>
        <dbReference type="HAMAP-Rule" id="MF_02126"/>
    </source>
</evidence>
<feature type="transmembrane region" description="Helical" evidence="5">
    <location>
        <begin position="205"/>
        <end position="226"/>
    </location>
</feature>
<dbReference type="InterPro" id="IPR029063">
    <property type="entry name" value="SAM-dependent_MTases_sf"/>
</dbReference>
<keyword evidence="5" id="KW-0472">Membrane</keyword>
<dbReference type="InterPro" id="IPR010787">
    <property type="entry name" value="DUF1385"/>
</dbReference>
<dbReference type="EC" id="2.1.1.297" evidence="4"/>
<keyword evidence="5" id="KW-1133">Transmembrane helix</keyword>
<gene>
    <name evidence="4 8" type="primary">prmC</name>
    <name evidence="8" type="ORF">CLTHE_07820</name>
</gene>
<dbReference type="Pfam" id="PF17827">
    <property type="entry name" value="PrmC_N"/>
    <property type="match status" value="1"/>
</dbReference>
<dbReference type="NCBIfam" id="TIGR00536">
    <property type="entry name" value="hemK_fam"/>
    <property type="match status" value="1"/>
</dbReference>
<comment type="similarity">
    <text evidence="4">Belongs to the protein N5-glutamine methyltransferase family. PrmC subfamily.</text>
</comment>
<name>A0A1V4SWW2_9CLOT</name>
<dbReference type="Gene3D" id="1.10.8.10">
    <property type="entry name" value="DNA helicase RuvA subunit, C-terminal domain"/>
    <property type="match status" value="1"/>
</dbReference>
<evidence type="ECO:0000256" key="1">
    <source>
        <dbReference type="ARBA" id="ARBA00022603"/>
    </source>
</evidence>
<dbReference type="GO" id="GO:0003676">
    <property type="term" value="F:nucleic acid binding"/>
    <property type="evidence" value="ECO:0007669"/>
    <property type="project" value="InterPro"/>
</dbReference>
<feature type="binding site" evidence="4">
    <location>
        <position position="490"/>
    </location>
    <ligand>
        <name>S-adenosyl-L-methionine</name>
        <dbReference type="ChEBI" id="CHEBI:59789"/>
    </ligand>
</feature>
<comment type="catalytic activity">
    <reaction evidence="4">
        <text>L-glutaminyl-[peptide chain release factor] + S-adenosyl-L-methionine = N(5)-methyl-L-glutaminyl-[peptide chain release factor] + S-adenosyl-L-homocysteine + H(+)</text>
        <dbReference type="Rhea" id="RHEA:42896"/>
        <dbReference type="Rhea" id="RHEA-COMP:10271"/>
        <dbReference type="Rhea" id="RHEA-COMP:10272"/>
        <dbReference type="ChEBI" id="CHEBI:15378"/>
        <dbReference type="ChEBI" id="CHEBI:30011"/>
        <dbReference type="ChEBI" id="CHEBI:57856"/>
        <dbReference type="ChEBI" id="CHEBI:59789"/>
        <dbReference type="ChEBI" id="CHEBI:61891"/>
        <dbReference type="EC" id="2.1.1.297"/>
    </reaction>
</comment>
<dbReference type="PROSITE" id="PS00092">
    <property type="entry name" value="N6_MTASE"/>
    <property type="match status" value="1"/>
</dbReference>
<dbReference type="Pfam" id="PF05175">
    <property type="entry name" value="MTS"/>
    <property type="match status" value="1"/>
</dbReference>
<dbReference type="GO" id="GO:0032259">
    <property type="term" value="P:methylation"/>
    <property type="evidence" value="ECO:0007669"/>
    <property type="project" value="UniProtKB-KW"/>
</dbReference>
<evidence type="ECO:0000259" key="6">
    <source>
        <dbReference type="Pfam" id="PF05175"/>
    </source>
</evidence>
<evidence type="ECO:0000256" key="3">
    <source>
        <dbReference type="ARBA" id="ARBA00022691"/>
    </source>
</evidence>
<evidence type="ECO:0000256" key="5">
    <source>
        <dbReference type="SAM" id="Phobius"/>
    </source>
</evidence>
<proteinExistence type="inferred from homology"/>
<protein>
    <recommendedName>
        <fullName evidence="4">Release factor glutamine methyltransferase</fullName>
        <shortName evidence="4">RF MTase</shortName>
        <ecNumber evidence="4">2.1.1.297</ecNumber>
    </recommendedName>
    <alternativeName>
        <fullName evidence="4">N5-glutamine methyltransferase PrmC</fullName>
    </alternativeName>
    <alternativeName>
        <fullName evidence="4">Protein-(glutamine-N5) MTase PrmC</fullName>
    </alternativeName>
    <alternativeName>
        <fullName evidence="4">Protein-glutamine N-methyltransferase PrmC</fullName>
    </alternativeName>
</protein>
<organism evidence="8 9">
    <name type="scientific">Clostridium thermobutyricum DSM 4928</name>
    <dbReference type="NCBI Taxonomy" id="1121339"/>
    <lineage>
        <taxon>Bacteria</taxon>
        <taxon>Bacillati</taxon>
        <taxon>Bacillota</taxon>
        <taxon>Clostridia</taxon>
        <taxon>Eubacteriales</taxon>
        <taxon>Clostridiaceae</taxon>
        <taxon>Clostridium</taxon>
    </lineage>
</organism>
<dbReference type="SUPFAM" id="SSF53335">
    <property type="entry name" value="S-adenosyl-L-methionine-dependent methyltransferases"/>
    <property type="match status" value="1"/>
</dbReference>
<feature type="binding site" evidence="4">
    <location>
        <begin position="490"/>
        <end position="493"/>
    </location>
    <ligand>
        <name>substrate</name>
    </ligand>
</feature>
<feature type="binding site" evidence="4">
    <location>
        <position position="444"/>
    </location>
    <ligand>
        <name>S-adenosyl-L-methionine</name>
        <dbReference type="ChEBI" id="CHEBI:59789"/>
    </ligand>
</feature>
<keyword evidence="1 4" id="KW-0489">Methyltransferase</keyword>
<feature type="transmembrane region" description="Helical" evidence="5">
    <location>
        <begin position="139"/>
        <end position="158"/>
    </location>
</feature>
<dbReference type="OrthoDB" id="9784805at2"/>
<feature type="domain" description="Release factor glutamine methyltransferase N-terminal" evidence="7">
    <location>
        <begin position="306"/>
        <end position="376"/>
    </location>
</feature>
<sequence>MKRSDVGGQAVIEGVMMRGSKGIATAVRTEKGKIEIDMQRTIPVTKKHKYLNIPFIRGVFVLVDSLRQGIKALNYSSSFFEDCEESKFEDFLRRKLGEKANDAIIYFTIGLSLVLSAIIFLAIPTAIASLFKYFGLGDIGLNIIEAIIRISILILYMYGISKLDDIYRLFQYHGAEHKTIFCYEAGEKLTVENVRKYSRFHPRCGTNFLFLVMLVSILLFTFTGWGGFFERLILRILLIPLVSGISYEIIRWLGKNNSKLAKIISAPGLKLQNLTTREPDDSQLEVAIAALKTAEGIPEDKKMILDLINLGTKKLEENKIETPRLDATLLLGKVINKDRLYMLTNGNEEVSLEDEKEYFSLIEERMKNKPIKYILGTCEFMGLDLNVREGVLIPRGDTEVLVERVLKEIKEDDQIKICDLCCGSGAIGIALAHFRKNITVDSIDYFPIPEEVTKENIMKHGLEERVNFIKSNLLDKIIEDSKKYKIIVSNPPYIKEEDIKELMNDVKEYEPYTALNGGADGLVFYRNIVEHSVEALEENGVLAFEIGFDQGDDVKGLMEKAGYKEIEVIKDLAGLDRVVIGRYIVENERKTMI</sequence>
<dbReference type="Proteomes" id="UP000191448">
    <property type="component" value="Unassembled WGS sequence"/>
</dbReference>
<dbReference type="InterPro" id="IPR019874">
    <property type="entry name" value="RF_methyltr_PrmC"/>
</dbReference>
<dbReference type="GO" id="GO:0102559">
    <property type="term" value="F:peptide chain release factor N(5)-glutamine methyltransferase activity"/>
    <property type="evidence" value="ECO:0007669"/>
    <property type="project" value="UniProtKB-EC"/>
</dbReference>
<evidence type="ECO:0000256" key="2">
    <source>
        <dbReference type="ARBA" id="ARBA00022679"/>
    </source>
</evidence>
<dbReference type="CDD" id="cd02440">
    <property type="entry name" value="AdoMet_MTases"/>
    <property type="match status" value="1"/>
</dbReference>
<comment type="caution">
    <text evidence="4">Lacks conserved residue(s) required for the propagation of feature annotation.</text>
</comment>
<dbReference type="HAMAP" id="MF_02126">
    <property type="entry name" value="RF_methyltr_PrmC"/>
    <property type="match status" value="1"/>
</dbReference>
<reference evidence="8 9" key="1">
    <citation type="submission" date="2016-02" db="EMBL/GenBank/DDBJ databases">
        <title>Genome sequence of Clostridium thermobutyricum DSM 4928.</title>
        <authorList>
            <person name="Poehlein A."/>
            <person name="Daniel R."/>
        </authorList>
    </citation>
    <scope>NUCLEOTIDE SEQUENCE [LARGE SCALE GENOMIC DNA]</scope>
    <source>
        <strain evidence="8 9">DSM 4928</strain>
    </source>
</reference>
<accession>A0A1V4SWW2</accession>
<comment type="function">
    <text evidence="4">Methylates the class 1 translation termination release factors RF1/PrfA and RF2/PrfB on the glutamine residue of the universally conserved GGQ motif.</text>
</comment>
<feature type="domain" description="Methyltransferase small" evidence="6">
    <location>
        <begin position="406"/>
        <end position="499"/>
    </location>
</feature>
<evidence type="ECO:0000259" key="7">
    <source>
        <dbReference type="Pfam" id="PF17827"/>
    </source>
</evidence>
<keyword evidence="5" id="KW-0812">Transmembrane</keyword>
<dbReference type="InterPro" id="IPR040758">
    <property type="entry name" value="PrmC_N"/>
</dbReference>